<keyword evidence="2" id="KW-1185">Reference proteome</keyword>
<dbReference type="Proteomes" id="UP001732700">
    <property type="component" value="Chromosome 3D"/>
</dbReference>
<organism evidence="1 2">
    <name type="scientific">Avena sativa</name>
    <name type="common">Oat</name>
    <dbReference type="NCBI Taxonomy" id="4498"/>
    <lineage>
        <taxon>Eukaryota</taxon>
        <taxon>Viridiplantae</taxon>
        <taxon>Streptophyta</taxon>
        <taxon>Embryophyta</taxon>
        <taxon>Tracheophyta</taxon>
        <taxon>Spermatophyta</taxon>
        <taxon>Magnoliopsida</taxon>
        <taxon>Liliopsida</taxon>
        <taxon>Poales</taxon>
        <taxon>Poaceae</taxon>
        <taxon>BOP clade</taxon>
        <taxon>Pooideae</taxon>
        <taxon>Poodae</taxon>
        <taxon>Poeae</taxon>
        <taxon>Poeae Chloroplast Group 1 (Aveneae type)</taxon>
        <taxon>Aveninae</taxon>
        <taxon>Avena</taxon>
    </lineage>
</organism>
<proteinExistence type="predicted"/>
<name>A0ACD5W6J5_AVESA</name>
<protein>
    <submittedName>
        <fullName evidence="1">Uncharacterized protein</fullName>
    </submittedName>
</protein>
<reference evidence="1" key="2">
    <citation type="submission" date="2025-09" db="UniProtKB">
        <authorList>
            <consortium name="EnsemblPlants"/>
        </authorList>
    </citation>
    <scope>IDENTIFICATION</scope>
</reference>
<evidence type="ECO:0000313" key="2">
    <source>
        <dbReference type="Proteomes" id="UP001732700"/>
    </source>
</evidence>
<evidence type="ECO:0000313" key="1">
    <source>
        <dbReference type="EnsemblPlants" id="AVESA.00010b.r2.3DG0561810.3.CDS"/>
    </source>
</evidence>
<dbReference type="EnsemblPlants" id="AVESA.00010b.r2.3DG0561810.3">
    <property type="protein sequence ID" value="AVESA.00010b.r2.3DG0561810.3.CDS"/>
    <property type="gene ID" value="AVESA.00010b.r2.3DG0561810"/>
</dbReference>
<reference evidence="1" key="1">
    <citation type="submission" date="2021-05" db="EMBL/GenBank/DDBJ databases">
        <authorList>
            <person name="Scholz U."/>
            <person name="Mascher M."/>
            <person name="Fiebig A."/>
        </authorList>
    </citation>
    <scope>NUCLEOTIDE SEQUENCE [LARGE SCALE GENOMIC DNA]</scope>
</reference>
<sequence length="242" mass="27117">MAAAAVKVYGWAMSPFVARALLCLEEAGVEYELVPMSREAGDHLRPDFLARNPFAQVPVLEDGDLTLFESRAIARHVLRKHKPELLVGDGSPAAAAMVDVWLEVEAQQHHAPTGAIMVQCILMPLLGGVRDQAVVDENVTKLKKVLDVYEARLSTSRYLAGESISLADLSHFPMMRYFMDTEYKTLVEERPHVKTWWEELKARSAARKVTEFMPPDFGFRMRGSKDSNLIIGSGYPRMSEPE</sequence>
<accession>A0ACD5W6J5</accession>